<comment type="similarity">
    <text evidence="1">Belongs to the GTP cyclohydrolase I type 2/NIF3 family.</text>
</comment>
<sequence length="113" mass="12538">MKLRDICKTLEEIAPLDLATEWDNVGLLIGAEDSKLKISRMLLCIDLTEDVLKEAVRLKAQMVMAYHPVIFKPISRITFDMNPIVLTAVRRGIAVYCPHTALDAADGGTNDVL</sequence>
<dbReference type="EMBL" id="BARS01029726">
    <property type="protein sequence ID" value="GAG07826.1"/>
    <property type="molecule type" value="Genomic_DNA"/>
</dbReference>
<gene>
    <name evidence="2" type="ORF">S01H1_46422</name>
</gene>
<dbReference type="Gene3D" id="3.40.1390.30">
    <property type="entry name" value="NIF3 (NGG1p interacting factor 3)-like"/>
    <property type="match status" value="1"/>
</dbReference>
<name>X0W532_9ZZZZ</name>
<evidence type="ECO:0008006" key="3">
    <source>
        <dbReference type="Google" id="ProtNLM"/>
    </source>
</evidence>
<dbReference type="Pfam" id="PF01784">
    <property type="entry name" value="DUF34_NIF3"/>
    <property type="match status" value="1"/>
</dbReference>
<evidence type="ECO:0000256" key="1">
    <source>
        <dbReference type="ARBA" id="ARBA00006964"/>
    </source>
</evidence>
<proteinExistence type="inferred from homology"/>
<accession>X0W532</accession>
<dbReference type="FunFam" id="3.40.1390.30:FF:000001">
    <property type="entry name" value="GTP cyclohydrolase 1 type 2"/>
    <property type="match status" value="1"/>
</dbReference>
<dbReference type="SUPFAM" id="SSF102705">
    <property type="entry name" value="NIF3 (NGG1p interacting factor 3)-like"/>
    <property type="match status" value="1"/>
</dbReference>
<dbReference type="PANTHER" id="PTHR13799">
    <property type="entry name" value="NGG1 INTERACTING FACTOR 3"/>
    <property type="match status" value="1"/>
</dbReference>
<dbReference type="AlphaFoldDB" id="X0W532"/>
<dbReference type="InterPro" id="IPR036069">
    <property type="entry name" value="DUF34/NIF3_sf"/>
</dbReference>
<comment type="caution">
    <text evidence="2">The sequence shown here is derived from an EMBL/GenBank/DDBJ whole genome shotgun (WGS) entry which is preliminary data.</text>
</comment>
<feature type="non-terminal residue" evidence="2">
    <location>
        <position position="113"/>
    </location>
</feature>
<reference evidence="2" key="1">
    <citation type="journal article" date="2014" name="Front. Microbiol.">
        <title>High frequency of phylogenetically diverse reductive dehalogenase-homologous genes in deep subseafloor sedimentary metagenomes.</title>
        <authorList>
            <person name="Kawai M."/>
            <person name="Futagami T."/>
            <person name="Toyoda A."/>
            <person name="Takaki Y."/>
            <person name="Nishi S."/>
            <person name="Hori S."/>
            <person name="Arai W."/>
            <person name="Tsubouchi T."/>
            <person name="Morono Y."/>
            <person name="Uchiyama I."/>
            <person name="Ito T."/>
            <person name="Fujiyama A."/>
            <person name="Inagaki F."/>
            <person name="Takami H."/>
        </authorList>
    </citation>
    <scope>NUCLEOTIDE SEQUENCE</scope>
    <source>
        <strain evidence="2">Expedition CK06-06</strain>
    </source>
</reference>
<organism evidence="2">
    <name type="scientific">marine sediment metagenome</name>
    <dbReference type="NCBI Taxonomy" id="412755"/>
    <lineage>
        <taxon>unclassified sequences</taxon>
        <taxon>metagenomes</taxon>
        <taxon>ecological metagenomes</taxon>
    </lineage>
</organism>
<protein>
    <recommendedName>
        <fullName evidence="3">Nif3-like dinuclear metal center hexameric protein</fullName>
    </recommendedName>
</protein>
<dbReference type="GO" id="GO:0005739">
    <property type="term" value="C:mitochondrion"/>
    <property type="evidence" value="ECO:0007669"/>
    <property type="project" value="TreeGrafter"/>
</dbReference>
<dbReference type="InterPro" id="IPR002678">
    <property type="entry name" value="DUF34/NIF3"/>
</dbReference>
<dbReference type="PANTHER" id="PTHR13799:SF13">
    <property type="entry name" value="NIF3-LIKE PROTEIN 1"/>
    <property type="match status" value="1"/>
</dbReference>
<evidence type="ECO:0000313" key="2">
    <source>
        <dbReference type="EMBL" id="GAG07826.1"/>
    </source>
</evidence>